<comment type="caution">
    <text evidence="4">The sequence shown here is derived from an EMBL/GenBank/DDBJ whole genome shotgun (WGS) entry which is preliminary data.</text>
</comment>
<dbReference type="InterPro" id="IPR053003">
    <property type="entry name" value="TRIM_RBCC_E3_ubiq-ligases"/>
</dbReference>
<dbReference type="GO" id="GO:0005164">
    <property type="term" value="F:tumor necrosis factor receptor binding"/>
    <property type="evidence" value="ECO:0007669"/>
    <property type="project" value="TreeGrafter"/>
</dbReference>
<dbReference type="EMBL" id="LSSM01003140">
    <property type="protein sequence ID" value="OMJ18947.1"/>
    <property type="molecule type" value="Genomic_DNA"/>
</dbReference>
<evidence type="ECO:0000256" key="2">
    <source>
        <dbReference type="SAM" id="MobiDB-lite"/>
    </source>
</evidence>
<dbReference type="PANTHER" id="PTHR36754:SF2">
    <property type="entry name" value="E3 UBIQUITIN-PROTEIN LIGASE TRIM37"/>
    <property type="match status" value="1"/>
</dbReference>
<dbReference type="PANTHER" id="PTHR36754">
    <property type="entry name" value="E3 UBIQUITIN-PROTEIN LIGASE TRIM37"/>
    <property type="match status" value="1"/>
</dbReference>
<evidence type="ECO:0000313" key="5">
    <source>
        <dbReference type="Proteomes" id="UP000187429"/>
    </source>
</evidence>
<keyword evidence="1" id="KW-0479">Metal-binding</keyword>
<dbReference type="Proteomes" id="UP000187429">
    <property type="component" value="Unassembled WGS sequence"/>
</dbReference>
<dbReference type="CDD" id="cd00021">
    <property type="entry name" value="Bbox_SF"/>
    <property type="match status" value="1"/>
</dbReference>
<dbReference type="GO" id="GO:0061630">
    <property type="term" value="F:ubiquitin protein ligase activity"/>
    <property type="evidence" value="ECO:0007669"/>
    <property type="project" value="TreeGrafter"/>
</dbReference>
<feature type="region of interest" description="Disordered" evidence="2">
    <location>
        <begin position="977"/>
        <end position="1005"/>
    </location>
</feature>
<protein>
    <recommendedName>
        <fullName evidence="3">B box-type domain-containing protein</fullName>
    </recommendedName>
</protein>
<dbReference type="PROSITE" id="PS50119">
    <property type="entry name" value="ZF_BBOX"/>
    <property type="match status" value="1"/>
</dbReference>
<dbReference type="Gene3D" id="3.30.160.60">
    <property type="entry name" value="Classic Zinc Finger"/>
    <property type="match status" value="1"/>
</dbReference>
<dbReference type="AlphaFoldDB" id="A0A1R1XW99"/>
<proteinExistence type="predicted"/>
<feature type="region of interest" description="Disordered" evidence="2">
    <location>
        <begin position="1126"/>
        <end position="1148"/>
    </location>
</feature>
<sequence>MNPHCLTPSISAAIACISSNTQPLCQKPILSVPKPSLYLDLSQFNALVPAYQSYVLASIAAHSPCPRLSANILACTYDINNTIGYLNSASKLLSSNDAIVSVPLLLFALLPKHFCPITSLKLPIISHTSHTLANGVLKPTKPFPNCKHSAPIASQSSLIQTLPASKKRSTLPRLRAIRQRVKFPKLVKALLKPIAALARAVKSSVTRLEIPPTTNRRLCYHRPIRPTLHRVLHLPRQNFPKRAKLSAALFQPSEIPQDLTSLPKHISPLLPKSSFPLFSCTFSTKLLASVAVNLYLLSHPHSLIIVVSSPLFPPIYLSISLLFPPFYSLLSSLFSSLICPYTSPCRNMISVPSESLSNNSIPDLFSSSPALDPISEHAFKALYHIISRPSSPTMPPLPPEPSPQPKHKRDVCEFHSLARLEYWCLDCSAGLCEICLRLQDRHRSHLISSLASEYDRCFDLVDAQIENTLSLAEDIASHIDNFDSDNESLINNYQFSHDLLSNYSQTLFDSLKLSLNDHQQNIKLQQASLTNYCLNLHNQIDSTQTLMETYSRINVVENFHSIISSLSALSLPNNIPPIPNYSPNFSDSFKPPPSSLNFEIQNSFNLGKNNFPLRINNSLSLFNSSFSFNIHRSRHSDGLPTIVADISFLNNSILLPNTPISFDLSIHISLPNFFISNSDNTTFTSEISSDYSPWTFGETKQFLLFKFDDDFLSLMQNTPDLDLISLSFYINPSSYKDQSTLQQIYIDFLERSTSNLNTTSLPTNHHPPSPKKSILTPTHKISKKLVFDSENIPDSFFSTPTIPEPKTEDEINNKFNDLIDRFDKLELITNTIANSETKPTPQDLLSRSYNSEKNISPFYSPTNNIKSLDTAPIPFNSLSLSQKKFDFFNLVSSNNNSLTFLPNSIPNINFKKPKPKHKKKPSLKLLSNKPNHSSFPEIDSPFNLENSIIIPTSFHISSSNSTPPTLKPNPLIFSDPSPPINTSHSLTELPNTETTPNRALCNDETTPNRALLSSDLSLNNLIFNNTETTPQNPTLPCTDTTPGSANSSRPSSSCSISSSLLFSPRPDNISTKFLDNIKAIPKKPAKEYQVFDLLKPKDNFDSGVLKIGRSFRVSSIQLDDYSLESLPTPQSSLPPSKSTSQSATFLKKRKKVSKSVRFPNEKHLLESIRIIQPKLANKINQKV</sequence>
<feature type="compositionally biased region" description="Low complexity" evidence="2">
    <location>
        <begin position="1044"/>
        <end position="1058"/>
    </location>
</feature>
<evidence type="ECO:0000259" key="3">
    <source>
        <dbReference type="PROSITE" id="PS50119"/>
    </source>
</evidence>
<name>A0A1R1XW99_9FUNG</name>
<feature type="compositionally biased region" description="Polar residues" evidence="2">
    <location>
        <begin position="980"/>
        <end position="1005"/>
    </location>
</feature>
<dbReference type="GO" id="GO:0008270">
    <property type="term" value="F:zinc ion binding"/>
    <property type="evidence" value="ECO:0007669"/>
    <property type="project" value="UniProtKB-KW"/>
</dbReference>
<dbReference type="InterPro" id="IPR000315">
    <property type="entry name" value="Znf_B-box"/>
</dbReference>
<dbReference type="GO" id="GO:0006513">
    <property type="term" value="P:protein monoubiquitination"/>
    <property type="evidence" value="ECO:0007669"/>
    <property type="project" value="TreeGrafter"/>
</dbReference>
<feature type="region of interest" description="Disordered" evidence="2">
    <location>
        <begin position="909"/>
        <end position="930"/>
    </location>
</feature>
<feature type="compositionally biased region" description="Low complexity" evidence="2">
    <location>
        <begin position="1126"/>
        <end position="1142"/>
    </location>
</feature>
<dbReference type="SMART" id="SM00336">
    <property type="entry name" value="BBOX"/>
    <property type="match status" value="1"/>
</dbReference>
<dbReference type="GO" id="GO:0051865">
    <property type="term" value="P:protein autoubiquitination"/>
    <property type="evidence" value="ECO:0007669"/>
    <property type="project" value="TreeGrafter"/>
</dbReference>
<dbReference type="SUPFAM" id="SSF57845">
    <property type="entry name" value="B-box zinc-binding domain"/>
    <property type="match status" value="1"/>
</dbReference>
<evidence type="ECO:0000313" key="4">
    <source>
        <dbReference type="EMBL" id="OMJ18947.1"/>
    </source>
</evidence>
<feature type="region of interest" description="Disordered" evidence="2">
    <location>
        <begin position="1024"/>
        <end position="1058"/>
    </location>
</feature>
<keyword evidence="1" id="KW-0863">Zinc-finger</keyword>
<accession>A0A1R1XW99</accession>
<dbReference type="OrthoDB" id="5800423at2759"/>
<reference evidence="5" key="1">
    <citation type="submission" date="2017-01" db="EMBL/GenBank/DDBJ databases">
        <authorList>
            <person name="Wang Y."/>
            <person name="White M."/>
            <person name="Kvist S."/>
            <person name="Moncalvo J.-M."/>
        </authorList>
    </citation>
    <scope>NUCLEOTIDE SEQUENCE [LARGE SCALE GENOMIC DNA]</scope>
    <source>
        <strain evidence="5">ID-206-W2</strain>
    </source>
</reference>
<dbReference type="GO" id="GO:0070842">
    <property type="term" value="P:aggresome assembly"/>
    <property type="evidence" value="ECO:0007669"/>
    <property type="project" value="TreeGrafter"/>
</dbReference>
<evidence type="ECO:0000256" key="1">
    <source>
        <dbReference type="PROSITE-ProRule" id="PRU00024"/>
    </source>
</evidence>
<dbReference type="GO" id="GO:0016235">
    <property type="term" value="C:aggresome"/>
    <property type="evidence" value="ECO:0007669"/>
    <property type="project" value="TreeGrafter"/>
</dbReference>
<dbReference type="Pfam" id="PF00643">
    <property type="entry name" value="zf-B_box"/>
    <property type="match status" value="1"/>
</dbReference>
<feature type="compositionally biased region" description="Basic residues" evidence="2">
    <location>
        <begin position="911"/>
        <end position="922"/>
    </location>
</feature>
<keyword evidence="5" id="KW-1185">Reference proteome</keyword>
<dbReference type="GO" id="GO:0005778">
    <property type="term" value="C:peroxisomal membrane"/>
    <property type="evidence" value="ECO:0007669"/>
    <property type="project" value="TreeGrafter"/>
</dbReference>
<dbReference type="GO" id="GO:0031625">
    <property type="term" value="F:ubiquitin protein ligase binding"/>
    <property type="evidence" value="ECO:0007669"/>
    <property type="project" value="TreeGrafter"/>
</dbReference>
<keyword evidence="1" id="KW-0862">Zinc</keyword>
<gene>
    <name evidence="4" type="ORF">AYI69_g6820</name>
</gene>
<feature type="domain" description="B box-type" evidence="3">
    <location>
        <begin position="407"/>
        <end position="450"/>
    </location>
</feature>
<feature type="compositionally biased region" description="Polar residues" evidence="2">
    <location>
        <begin position="1026"/>
        <end position="1043"/>
    </location>
</feature>
<organism evidence="4 5">
    <name type="scientific">Smittium culicis</name>
    <dbReference type="NCBI Taxonomy" id="133412"/>
    <lineage>
        <taxon>Eukaryota</taxon>
        <taxon>Fungi</taxon>
        <taxon>Fungi incertae sedis</taxon>
        <taxon>Zoopagomycota</taxon>
        <taxon>Kickxellomycotina</taxon>
        <taxon>Harpellomycetes</taxon>
        <taxon>Harpellales</taxon>
        <taxon>Legeriomycetaceae</taxon>
        <taxon>Smittium</taxon>
    </lineage>
</organism>